<dbReference type="CDD" id="cd02947">
    <property type="entry name" value="TRX_family"/>
    <property type="match status" value="1"/>
</dbReference>
<dbReference type="SUPFAM" id="SSF52833">
    <property type="entry name" value="Thioredoxin-like"/>
    <property type="match status" value="1"/>
</dbReference>
<dbReference type="InterPro" id="IPR012336">
    <property type="entry name" value="Thioredoxin-like_fold"/>
</dbReference>
<dbReference type="Pfam" id="PF13192">
    <property type="entry name" value="Thioredoxin_3"/>
    <property type="match status" value="1"/>
</dbReference>
<dbReference type="OrthoDB" id="5796695at2"/>
<evidence type="ECO:0000313" key="2">
    <source>
        <dbReference type="EMBL" id="ORE88797.1"/>
    </source>
</evidence>
<organism evidence="2 3">
    <name type="scientific">Oceanococcus atlanticus</name>
    <dbReference type="NCBI Taxonomy" id="1317117"/>
    <lineage>
        <taxon>Bacteria</taxon>
        <taxon>Pseudomonadati</taxon>
        <taxon>Pseudomonadota</taxon>
        <taxon>Gammaproteobacteria</taxon>
        <taxon>Chromatiales</taxon>
        <taxon>Oceanococcaceae</taxon>
        <taxon>Oceanococcus</taxon>
    </lineage>
</organism>
<dbReference type="Gene3D" id="3.40.30.10">
    <property type="entry name" value="Glutaredoxin"/>
    <property type="match status" value="1"/>
</dbReference>
<name>A0A1Y1SGL6_9GAMM</name>
<dbReference type="Proteomes" id="UP000192342">
    <property type="component" value="Unassembled WGS sequence"/>
</dbReference>
<accession>A0A1Y1SGL6</accession>
<sequence>MERKDIVVELLTATGCGACQPVRQRIRSVIEELGEARLRLREVDVVADIDYAVSLGVLSTPAIAIDGALVLSGAPSVAELRRVLREHLSR</sequence>
<dbReference type="InterPro" id="IPR036249">
    <property type="entry name" value="Thioredoxin-like_sf"/>
</dbReference>
<gene>
    <name evidence="2" type="ORF">ATO7_02940</name>
</gene>
<dbReference type="RefSeq" id="WP_083559411.1">
    <property type="nucleotide sequence ID" value="NZ_AQQV01000001.1"/>
</dbReference>
<dbReference type="AlphaFoldDB" id="A0A1Y1SGL6"/>
<proteinExistence type="predicted"/>
<dbReference type="STRING" id="1317117.ATO7_02940"/>
<reference evidence="2 3" key="1">
    <citation type="submission" date="2013-04" db="EMBL/GenBank/DDBJ databases">
        <title>Oceanococcus atlanticus 22II-S10r2 Genome Sequencing.</title>
        <authorList>
            <person name="Lai Q."/>
            <person name="Li G."/>
            <person name="Shao Z."/>
        </authorList>
    </citation>
    <scope>NUCLEOTIDE SEQUENCE [LARGE SCALE GENOMIC DNA]</scope>
    <source>
        <strain evidence="2 3">22II-S10r2</strain>
    </source>
</reference>
<evidence type="ECO:0000259" key="1">
    <source>
        <dbReference type="Pfam" id="PF13192"/>
    </source>
</evidence>
<feature type="domain" description="Thioredoxin-like fold" evidence="1">
    <location>
        <begin position="13"/>
        <end position="84"/>
    </location>
</feature>
<protein>
    <submittedName>
        <fullName evidence="2">Thioredoxin/glutaredoxin</fullName>
    </submittedName>
</protein>
<keyword evidence="3" id="KW-1185">Reference proteome</keyword>
<comment type="caution">
    <text evidence="2">The sequence shown here is derived from an EMBL/GenBank/DDBJ whole genome shotgun (WGS) entry which is preliminary data.</text>
</comment>
<evidence type="ECO:0000313" key="3">
    <source>
        <dbReference type="Proteomes" id="UP000192342"/>
    </source>
</evidence>
<dbReference type="EMBL" id="AQQV01000001">
    <property type="protein sequence ID" value="ORE88797.1"/>
    <property type="molecule type" value="Genomic_DNA"/>
</dbReference>